<accession>A0A2M9BWU4</accession>
<comment type="caution">
    <text evidence="5">The sequence shown here is derived from an EMBL/GenBank/DDBJ whole genome shotgun (WGS) entry which is preliminary data.</text>
</comment>
<dbReference type="GO" id="GO:0005737">
    <property type="term" value="C:cytoplasm"/>
    <property type="evidence" value="ECO:0007669"/>
    <property type="project" value="TreeGrafter"/>
</dbReference>
<dbReference type="InterPro" id="IPR040442">
    <property type="entry name" value="Pyrv_kinase-like_dom_sf"/>
</dbReference>
<evidence type="ECO:0000313" key="5">
    <source>
        <dbReference type="EMBL" id="PJJ62408.1"/>
    </source>
</evidence>
<keyword evidence="3" id="KW-0456">Lyase</keyword>
<keyword evidence="2" id="KW-0479">Metal-binding</keyword>
<dbReference type="Gene3D" id="3.20.20.60">
    <property type="entry name" value="Phosphoenolpyruvate-binding domains"/>
    <property type="match status" value="1"/>
</dbReference>
<dbReference type="EMBL" id="PGFB01000003">
    <property type="protein sequence ID" value="PJJ62408.1"/>
    <property type="molecule type" value="Genomic_DNA"/>
</dbReference>
<dbReference type="AlphaFoldDB" id="A0A2M9BWU4"/>
<dbReference type="SUPFAM" id="SSF51621">
    <property type="entry name" value="Phosphoenolpyruvate/pyruvate domain"/>
    <property type="match status" value="1"/>
</dbReference>
<organism evidence="5 6">
    <name type="scientific">Compostimonas suwonensis</name>
    <dbReference type="NCBI Taxonomy" id="1048394"/>
    <lineage>
        <taxon>Bacteria</taxon>
        <taxon>Bacillati</taxon>
        <taxon>Actinomycetota</taxon>
        <taxon>Actinomycetes</taxon>
        <taxon>Micrococcales</taxon>
        <taxon>Microbacteriaceae</taxon>
        <taxon>Compostimonas</taxon>
    </lineage>
</organism>
<protein>
    <submittedName>
        <fullName evidence="5">2-dehydro-3-deoxyglucarate aldolase/4-hydroxy-2-oxoheptanedioate aldolase</fullName>
    </submittedName>
</protein>
<name>A0A2M9BWU4_9MICO</name>
<dbReference type="InterPro" id="IPR015813">
    <property type="entry name" value="Pyrv/PenolPyrv_kinase-like_dom"/>
</dbReference>
<evidence type="ECO:0000256" key="3">
    <source>
        <dbReference type="ARBA" id="ARBA00023239"/>
    </source>
</evidence>
<dbReference type="RefSeq" id="WP_100344968.1">
    <property type="nucleotide sequence ID" value="NZ_PGFB01000003.1"/>
</dbReference>
<dbReference type="PANTHER" id="PTHR30502">
    <property type="entry name" value="2-KETO-3-DEOXY-L-RHAMNONATE ALDOLASE"/>
    <property type="match status" value="1"/>
</dbReference>
<reference evidence="5 6" key="1">
    <citation type="submission" date="2017-11" db="EMBL/GenBank/DDBJ databases">
        <title>Genomic Encyclopedia of Archaeal and Bacterial Type Strains, Phase II (KMG-II): From Individual Species to Whole Genera.</title>
        <authorList>
            <person name="Goeker M."/>
        </authorList>
    </citation>
    <scope>NUCLEOTIDE SEQUENCE [LARGE SCALE GENOMIC DNA]</scope>
    <source>
        <strain evidence="5 6">DSM 25625</strain>
    </source>
</reference>
<evidence type="ECO:0000259" key="4">
    <source>
        <dbReference type="Pfam" id="PF03328"/>
    </source>
</evidence>
<evidence type="ECO:0000313" key="6">
    <source>
        <dbReference type="Proteomes" id="UP000230161"/>
    </source>
</evidence>
<keyword evidence="6" id="KW-1185">Reference proteome</keyword>
<dbReference type="PANTHER" id="PTHR30502:SF0">
    <property type="entry name" value="PHOSPHOENOLPYRUVATE CARBOXYLASE FAMILY PROTEIN"/>
    <property type="match status" value="1"/>
</dbReference>
<dbReference type="OrthoDB" id="86160at2"/>
<feature type="domain" description="HpcH/HpaI aldolase/citrate lyase" evidence="4">
    <location>
        <begin position="19"/>
        <end position="206"/>
    </location>
</feature>
<gene>
    <name evidence="5" type="ORF">CLV54_2211</name>
</gene>
<evidence type="ECO:0000256" key="2">
    <source>
        <dbReference type="ARBA" id="ARBA00022723"/>
    </source>
</evidence>
<proteinExistence type="inferred from homology"/>
<dbReference type="Pfam" id="PF03328">
    <property type="entry name" value="HpcH_HpaI"/>
    <property type="match status" value="1"/>
</dbReference>
<dbReference type="GO" id="GO:0046872">
    <property type="term" value="F:metal ion binding"/>
    <property type="evidence" value="ECO:0007669"/>
    <property type="project" value="UniProtKB-KW"/>
</dbReference>
<dbReference type="InterPro" id="IPR050251">
    <property type="entry name" value="HpcH-HpaI_aldolase"/>
</dbReference>
<dbReference type="GO" id="GO:0016832">
    <property type="term" value="F:aldehyde-lyase activity"/>
    <property type="evidence" value="ECO:0007669"/>
    <property type="project" value="TreeGrafter"/>
</dbReference>
<dbReference type="Proteomes" id="UP000230161">
    <property type="component" value="Unassembled WGS sequence"/>
</dbReference>
<evidence type="ECO:0000256" key="1">
    <source>
        <dbReference type="ARBA" id="ARBA00005568"/>
    </source>
</evidence>
<comment type="similarity">
    <text evidence="1">Belongs to the HpcH/HpaI aldolase family.</text>
</comment>
<sequence>MKRNRVKEIMDRGDLALMSHVTIADPAVVELIALAGFDGAFIDMEHSVFDVGLVAEMIRIADLSGITPVVRIPSVDPGLIQRLLDAGAQGIQIPHVDGVDGAKAAVQAVRYPPLGERGAHGGTRAAGYGTVPWDEHVRTSNSEILLIVMAEDTETIDQLEQIAAVDGIDLVAFGPADLGVALGLAGKPQELKAAFVDLVTRVRSVGKAKVYVPFNTAVLPFTPSELRDIGVSYSTVSPSPMLVLQRALKEAASRIRDELASGGAAGVPADRRG</sequence>
<dbReference type="InterPro" id="IPR005000">
    <property type="entry name" value="Aldolase/citrate-lyase_domain"/>
</dbReference>